<evidence type="ECO:0000313" key="14">
    <source>
        <dbReference type="Proteomes" id="UP000694542"/>
    </source>
</evidence>
<comment type="subcellular location">
    <subcellularLocation>
        <location evidence="1">Membrane</location>
        <topology evidence="1">Single-pass type I membrane protein</topology>
    </subcellularLocation>
</comment>
<reference evidence="13" key="1">
    <citation type="submission" date="2018-10" db="EMBL/GenBank/DDBJ databases">
        <title>De novo assembly of a Great Dane genome.</title>
        <authorList>
            <person name="Kidd J.M."/>
            <person name="Pendleton A.L."/>
            <person name="Shen F."/>
            <person name="Emery S."/>
        </authorList>
    </citation>
    <scope>NUCLEOTIDE SEQUENCE [LARGE SCALE GENOMIC DNA]</scope>
    <source>
        <strain evidence="13">Great Dane</strain>
    </source>
</reference>
<dbReference type="PANTHER" id="PTHR11920">
    <property type="entry name" value="GUANYLYL CYCLASE"/>
    <property type="match status" value="1"/>
</dbReference>
<dbReference type="SUPFAM" id="SSF55073">
    <property type="entry name" value="Nucleotide cyclase"/>
    <property type="match status" value="1"/>
</dbReference>
<dbReference type="Pfam" id="PF07701">
    <property type="entry name" value="HNOBA"/>
    <property type="match status" value="1"/>
</dbReference>
<evidence type="ECO:0000256" key="9">
    <source>
        <dbReference type="ARBA" id="ARBA00023293"/>
    </source>
</evidence>
<evidence type="ECO:0000256" key="6">
    <source>
        <dbReference type="ARBA" id="ARBA00022989"/>
    </source>
</evidence>
<dbReference type="Ensembl" id="ENSCAFT00040028396.1">
    <property type="protein sequence ID" value="ENSCAFP00040024673.1"/>
    <property type="gene ID" value="ENSCAFG00040015425.1"/>
</dbReference>
<dbReference type="InterPro" id="IPR011645">
    <property type="entry name" value="HNOB_dom_associated"/>
</dbReference>
<evidence type="ECO:0000256" key="1">
    <source>
        <dbReference type="ARBA" id="ARBA00004479"/>
    </source>
</evidence>
<evidence type="ECO:0000259" key="11">
    <source>
        <dbReference type="PROSITE" id="PS50125"/>
    </source>
</evidence>
<dbReference type="Gene3D" id="3.30.70.1230">
    <property type="entry name" value="Nucleotide cyclase"/>
    <property type="match status" value="1"/>
</dbReference>
<evidence type="ECO:0000256" key="4">
    <source>
        <dbReference type="ARBA" id="ARBA00022729"/>
    </source>
</evidence>
<keyword evidence="3 10" id="KW-0812">Transmembrane</keyword>
<protein>
    <recommendedName>
        <fullName evidence="2">guanylate cyclase</fullName>
        <ecNumber evidence="2">4.6.1.2</ecNumber>
    </recommendedName>
</protein>
<dbReference type="Proteomes" id="UP000694429">
    <property type="component" value="Chromosome 21"/>
</dbReference>
<name>A0A8C0YZ24_CANLF</name>
<dbReference type="Gene3D" id="6.10.250.780">
    <property type="match status" value="1"/>
</dbReference>
<dbReference type="GO" id="GO:0016020">
    <property type="term" value="C:membrane"/>
    <property type="evidence" value="ECO:0007669"/>
    <property type="project" value="UniProtKB-SubCell"/>
</dbReference>
<organism evidence="13 14">
    <name type="scientific">Canis lupus familiaris</name>
    <name type="common">Dog</name>
    <name type="synonym">Canis familiaris</name>
    <dbReference type="NCBI Taxonomy" id="9615"/>
    <lineage>
        <taxon>Eukaryota</taxon>
        <taxon>Metazoa</taxon>
        <taxon>Chordata</taxon>
        <taxon>Craniata</taxon>
        <taxon>Vertebrata</taxon>
        <taxon>Euteleostomi</taxon>
        <taxon>Mammalia</taxon>
        <taxon>Eutheria</taxon>
        <taxon>Laurasiatheria</taxon>
        <taxon>Carnivora</taxon>
        <taxon>Caniformia</taxon>
        <taxon>Canidae</taxon>
        <taxon>Canis</taxon>
    </lineage>
</organism>
<keyword evidence="4" id="KW-0732">Signal</keyword>
<dbReference type="SMART" id="SM00044">
    <property type="entry name" value="CYCc"/>
    <property type="match status" value="1"/>
</dbReference>
<evidence type="ECO:0000313" key="13">
    <source>
        <dbReference type="Ensembl" id="ENSCAFP00040024673.1"/>
    </source>
</evidence>
<feature type="domain" description="Guanylate cyclase" evidence="11">
    <location>
        <begin position="161"/>
        <end position="209"/>
    </location>
</feature>
<keyword evidence="5" id="KW-0547">Nucleotide-binding</keyword>
<evidence type="ECO:0000256" key="10">
    <source>
        <dbReference type="SAM" id="Phobius"/>
    </source>
</evidence>
<proteinExistence type="predicted"/>
<evidence type="ECO:0000256" key="8">
    <source>
        <dbReference type="ARBA" id="ARBA00023239"/>
    </source>
</evidence>
<dbReference type="GO" id="GO:0035556">
    <property type="term" value="P:intracellular signal transduction"/>
    <property type="evidence" value="ECO:0007669"/>
    <property type="project" value="InterPro"/>
</dbReference>
<reference evidence="12" key="2">
    <citation type="submission" date="2019-03" db="EMBL/GenBank/DDBJ databases">
        <authorList>
            <person name="Warren W.C."/>
            <person name="Johnson G.S."/>
        </authorList>
    </citation>
    <scope>NUCLEOTIDE SEQUENCE [LARGE SCALE GENOMIC DNA]</scope>
    <source>
        <strain evidence="12">Basenji</strain>
    </source>
</reference>
<dbReference type="AlphaFoldDB" id="A0A8C0YZ24"/>
<dbReference type="GO" id="GO:0004383">
    <property type="term" value="F:guanylate cyclase activity"/>
    <property type="evidence" value="ECO:0007669"/>
    <property type="project" value="UniProtKB-EC"/>
</dbReference>
<accession>A0A8C0YZ24</accession>
<feature type="transmembrane region" description="Helical" evidence="10">
    <location>
        <begin position="222"/>
        <end position="243"/>
    </location>
</feature>
<dbReference type="Pfam" id="PF00211">
    <property type="entry name" value="Guanylate_cyc"/>
    <property type="match status" value="1"/>
</dbReference>
<dbReference type="InterPro" id="IPR050401">
    <property type="entry name" value="Cyclic_nucleotide_synthase"/>
</dbReference>
<keyword evidence="6 10" id="KW-1133">Transmembrane helix</keyword>
<dbReference type="InterPro" id="IPR001054">
    <property type="entry name" value="A/G_cyclase"/>
</dbReference>
<evidence type="ECO:0000256" key="3">
    <source>
        <dbReference type="ARBA" id="ARBA00022692"/>
    </source>
</evidence>
<reference evidence="13" key="3">
    <citation type="submission" date="2025-05" db="UniProtKB">
        <authorList>
            <consortium name="Ensembl"/>
        </authorList>
    </citation>
    <scope>IDENTIFICATION</scope>
</reference>
<keyword evidence="7 10" id="KW-0472">Membrane</keyword>
<evidence type="ECO:0000256" key="7">
    <source>
        <dbReference type="ARBA" id="ARBA00023136"/>
    </source>
</evidence>
<evidence type="ECO:0000313" key="12">
    <source>
        <dbReference type="Ensembl" id="ENSCAFP00030032704.1"/>
    </source>
</evidence>
<dbReference type="Proteomes" id="UP000694542">
    <property type="component" value="Chromosome 21"/>
</dbReference>
<dbReference type="Ensembl" id="ENSCAFT00030037489.1">
    <property type="protein sequence ID" value="ENSCAFP00030032704.1"/>
    <property type="gene ID" value="ENSCAFG00030020440.1"/>
</dbReference>
<evidence type="ECO:0000256" key="2">
    <source>
        <dbReference type="ARBA" id="ARBA00012202"/>
    </source>
</evidence>
<sequence>MLGTVPFVKSSPCLPAPYRTNSLFLPSVCAFPSQSCHPLSVPYLLPTSRAPPARDYVCFFPVAQISNLRVCSPSRMNGDFCSIFQFKSINQGKKTSVADSMLWMLEKYSQNLEDLIQERTEELEVEKQKTERLLSQMLPSSVAEALKMGVPVEPEYFDQVTIYFSDIVGFTIISALSEPIEVVGLLNDLYTLFDAVLGSHDVYKVRRPGGWHPTSPFFTAGFVVYIHFWSFICVFVSVSYCHVTNNTKTQ</sequence>
<dbReference type="PANTHER" id="PTHR11920:SF477">
    <property type="entry name" value="GUANYLATE CYCLASE D"/>
    <property type="match status" value="1"/>
</dbReference>
<keyword evidence="8" id="KW-0456">Lyase</keyword>
<dbReference type="InterPro" id="IPR029787">
    <property type="entry name" value="Nucleotide_cyclase"/>
</dbReference>
<evidence type="ECO:0000256" key="5">
    <source>
        <dbReference type="ARBA" id="ARBA00022741"/>
    </source>
</evidence>
<dbReference type="GO" id="GO:0000166">
    <property type="term" value="F:nucleotide binding"/>
    <property type="evidence" value="ECO:0007669"/>
    <property type="project" value="UniProtKB-KW"/>
</dbReference>
<dbReference type="EC" id="4.6.1.2" evidence="2"/>
<dbReference type="PROSITE" id="PS50125">
    <property type="entry name" value="GUANYLATE_CYCLASE_2"/>
    <property type="match status" value="1"/>
</dbReference>
<keyword evidence="9" id="KW-0141">cGMP biosynthesis</keyword>